<organism evidence="2 3">
    <name type="scientific">Trichogramma kaykai</name>
    <dbReference type="NCBI Taxonomy" id="54128"/>
    <lineage>
        <taxon>Eukaryota</taxon>
        <taxon>Metazoa</taxon>
        <taxon>Ecdysozoa</taxon>
        <taxon>Arthropoda</taxon>
        <taxon>Hexapoda</taxon>
        <taxon>Insecta</taxon>
        <taxon>Pterygota</taxon>
        <taxon>Neoptera</taxon>
        <taxon>Endopterygota</taxon>
        <taxon>Hymenoptera</taxon>
        <taxon>Apocrita</taxon>
        <taxon>Proctotrupomorpha</taxon>
        <taxon>Chalcidoidea</taxon>
        <taxon>Trichogrammatidae</taxon>
        <taxon>Trichogramma</taxon>
    </lineage>
</organism>
<reference evidence="2 3" key="1">
    <citation type="journal article" date="2024" name="bioRxiv">
        <title>A reference genome for Trichogramma kaykai: A tiny desert-dwelling parasitoid wasp with competing sex-ratio distorters.</title>
        <authorList>
            <person name="Culotta J."/>
            <person name="Lindsey A.R."/>
        </authorList>
    </citation>
    <scope>NUCLEOTIDE SEQUENCE [LARGE SCALE GENOMIC DNA]</scope>
    <source>
        <strain evidence="2 3">KSX58</strain>
    </source>
</reference>
<keyword evidence="3" id="KW-1185">Reference proteome</keyword>
<feature type="compositionally biased region" description="Low complexity" evidence="1">
    <location>
        <begin position="697"/>
        <end position="711"/>
    </location>
</feature>
<gene>
    <name evidence="2" type="ORF">TKK_013590</name>
</gene>
<feature type="compositionally biased region" description="Polar residues" evidence="1">
    <location>
        <begin position="227"/>
        <end position="245"/>
    </location>
</feature>
<evidence type="ECO:0000313" key="3">
    <source>
        <dbReference type="Proteomes" id="UP001627154"/>
    </source>
</evidence>
<name>A0ABD2WGC7_9HYME</name>
<feature type="compositionally biased region" description="Basic and acidic residues" evidence="1">
    <location>
        <begin position="318"/>
        <end position="338"/>
    </location>
</feature>
<feature type="region of interest" description="Disordered" evidence="1">
    <location>
        <begin position="117"/>
        <end position="194"/>
    </location>
</feature>
<dbReference type="Proteomes" id="UP001627154">
    <property type="component" value="Unassembled WGS sequence"/>
</dbReference>
<feature type="compositionally biased region" description="Low complexity" evidence="1">
    <location>
        <begin position="120"/>
        <end position="129"/>
    </location>
</feature>
<dbReference type="AlphaFoldDB" id="A0ABD2WGC7"/>
<feature type="region of interest" description="Disordered" evidence="1">
    <location>
        <begin position="686"/>
        <end position="711"/>
    </location>
</feature>
<feature type="region of interest" description="Disordered" evidence="1">
    <location>
        <begin position="222"/>
        <end position="446"/>
    </location>
</feature>
<feature type="region of interest" description="Disordered" evidence="1">
    <location>
        <begin position="575"/>
        <end position="597"/>
    </location>
</feature>
<proteinExistence type="predicted"/>
<protein>
    <submittedName>
        <fullName evidence="2">Uncharacterized protein</fullName>
    </submittedName>
</protein>
<feature type="compositionally biased region" description="Basic and acidic residues" evidence="1">
    <location>
        <begin position="363"/>
        <end position="374"/>
    </location>
</feature>
<dbReference type="EMBL" id="JBJJXI010000108">
    <property type="protein sequence ID" value="KAL3391661.1"/>
    <property type="molecule type" value="Genomic_DNA"/>
</dbReference>
<feature type="compositionally biased region" description="Acidic residues" evidence="1">
    <location>
        <begin position="587"/>
        <end position="597"/>
    </location>
</feature>
<sequence length="729" mass="82496">MEMGQTWCKEKSVKAQDSKSPLDRVFVRCAHRIYPSLKEEGSVLGATQRVSSSEMDYSSSPPHSSFLLRGHSIDSVDRPFHPSEWVDVNLEVPCEPRSSVILKVHSAKQQRSACYDFNKSNGLNGSSNGTYTSIISDGAPIPPPRRRRHRDRRPLPPKPDEEPEPLYSQLTDRSRSSGDGTSGLRNSTLTNESDEEFVALERELNENATASEASILEKMLRNEQRSKSTSRNFTATSLPNVTDLSLEQYEQQQQQKQEQRHKQQQQQENDEEAVAAKRPPRHVKTSSLPRDVSLSPQKAPERLFFAVPPAEREDEENGDRKKSKTSDLEQSSVDKADLSIDSANVDSFLEFYNEPETSTPVDSPRKRGPIDTHDLSVVQDVPVKSERSLDADFGNEENRSQKSLLTEKLSLEVERPSQDAGYASKSESRVLVDTSDEPTKHTDVPQDIVGVETPHKIESSLLSECPLRIQRNISEESLPQAMLKVDGDEIEQLEIPEQVRSKSELSLSAVKEKCQNNVKHSITEKQNFEDFVSKLPDKNQREIYENKVEHVDDLHATIEAKYDEKNSQEILKKFAEASSANGKTEGKDDDEREDEMDDDKCLDQLEAALDQQEKKHRARIDAQNSMTEQQLWNKPLHELYTNDIVNTVESIIKNNKASIIADEAPEKPNRLQRISLIEEPSALIVPTPPRRRHRTKSSNLNSSNNDNTDASQNEQLLCITFTNNEDRLI</sequence>
<evidence type="ECO:0000256" key="1">
    <source>
        <dbReference type="SAM" id="MobiDB-lite"/>
    </source>
</evidence>
<feature type="compositionally biased region" description="Basic and acidic residues" evidence="1">
    <location>
        <begin position="383"/>
        <end position="400"/>
    </location>
</feature>
<comment type="caution">
    <text evidence="2">The sequence shown here is derived from an EMBL/GenBank/DDBJ whole genome shotgun (WGS) entry which is preliminary data.</text>
</comment>
<feature type="compositionally biased region" description="Low complexity" evidence="1">
    <location>
        <begin position="247"/>
        <end position="256"/>
    </location>
</feature>
<accession>A0ABD2WGC7</accession>
<evidence type="ECO:0000313" key="2">
    <source>
        <dbReference type="EMBL" id="KAL3391661.1"/>
    </source>
</evidence>